<feature type="region of interest" description="Disordered" evidence="1">
    <location>
        <begin position="1"/>
        <end position="47"/>
    </location>
</feature>
<evidence type="ECO:0000313" key="3">
    <source>
        <dbReference type="Proteomes" id="UP001454036"/>
    </source>
</evidence>
<evidence type="ECO:0000313" key="2">
    <source>
        <dbReference type="EMBL" id="GAA0173141.1"/>
    </source>
</evidence>
<dbReference type="Proteomes" id="UP001454036">
    <property type="component" value="Unassembled WGS sequence"/>
</dbReference>
<proteinExistence type="predicted"/>
<sequence>MNSNGNDNDGALNLNNPAPGRNEDAPLNPQEPVHIGSGRTLPEMGSSHLPEMVGLIQGRTGKIVHRVLEELKERLPQLRGEAPEISSSIREKIIPILPR</sequence>
<organism evidence="2 3">
    <name type="scientific">Lithospermum erythrorhizon</name>
    <name type="common">Purple gromwell</name>
    <name type="synonym">Lithospermum officinale var. erythrorhizon</name>
    <dbReference type="NCBI Taxonomy" id="34254"/>
    <lineage>
        <taxon>Eukaryota</taxon>
        <taxon>Viridiplantae</taxon>
        <taxon>Streptophyta</taxon>
        <taxon>Embryophyta</taxon>
        <taxon>Tracheophyta</taxon>
        <taxon>Spermatophyta</taxon>
        <taxon>Magnoliopsida</taxon>
        <taxon>eudicotyledons</taxon>
        <taxon>Gunneridae</taxon>
        <taxon>Pentapetalae</taxon>
        <taxon>asterids</taxon>
        <taxon>lamiids</taxon>
        <taxon>Boraginales</taxon>
        <taxon>Boraginaceae</taxon>
        <taxon>Boraginoideae</taxon>
        <taxon>Lithospermeae</taxon>
        <taxon>Lithospermum</taxon>
    </lineage>
</organism>
<evidence type="ECO:0000256" key="1">
    <source>
        <dbReference type="SAM" id="MobiDB-lite"/>
    </source>
</evidence>
<reference evidence="2 3" key="1">
    <citation type="submission" date="2024-01" db="EMBL/GenBank/DDBJ databases">
        <title>The complete chloroplast genome sequence of Lithospermum erythrorhizon: insights into the phylogenetic relationship among Boraginaceae species and the maternal lineages of purple gromwells.</title>
        <authorList>
            <person name="Okada T."/>
            <person name="Watanabe K."/>
        </authorList>
    </citation>
    <scope>NUCLEOTIDE SEQUENCE [LARGE SCALE GENOMIC DNA]</scope>
</reference>
<accession>A0AAV3RBT5</accession>
<protein>
    <submittedName>
        <fullName evidence="2">Uncharacterized protein</fullName>
    </submittedName>
</protein>
<comment type="caution">
    <text evidence="2">The sequence shown here is derived from an EMBL/GenBank/DDBJ whole genome shotgun (WGS) entry which is preliminary data.</text>
</comment>
<gene>
    <name evidence="2" type="ORF">LIER_26818</name>
</gene>
<dbReference type="EMBL" id="BAABME010008462">
    <property type="protein sequence ID" value="GAA0173141.1"/>
    <property type="molecule type" value="Genomic_DNA"/>
</dbReference>
<name>A0AAV3RBT5_LITER</name>
<keyword evidence="3" id="KW-1185">Reference proteome</keyword>
<dbReference type="AlphaFoldDB" id="A0AAV3RBT5"/>
<feature type="compositionally biased region" description="Low complexity" evidence="1">
    <location>
        <begin position="1"/>
        <end position="19"/>
    </location>
</feature>